<evidence type="ECO:0000313" key="2">
    <source>
        <dbReference type="Proteomes" id="UP000626844"/>
    </source>
</evidence>
<dbReference type="RefSeq" id="WP_191159338.1">
    <property type="nucleotide sequence ID" value="NZ_JACXAI010000021.1"/>
</dbReference>
<organism evidence="1 2">
    <name type="scientific">Metabacillus arenae</name>
    <dbReference type="NCBI Taxonomy" id="2771434"/>
    <lineage>
        <taxon>Bacteria</taxon>
        <taxon>Bacillati</taxon>
        <taxon>Bacillota</taxon>
        <taxon>Bacilli</taxon>
        <taxon>Bacillales</taxon>
        <taxon>Bacillaceae</taxon>
        <taxon>Metabacillus</taxon>
    </lineage>
</organism>
<gene>
    <name evidence="1" type="ORF">IC621_16015</name>
</gene>
<protein>
    <submittedName>
        <fullName evidence="1">Bh protein</fullName>
    </submittedName>
</protein>
<keyword evidence="2" id="KW-1185">Reference proteome</keyword>
<name>A0A926RYH1_9BACI</name>
<dbReference type="EMBL" id="JACXAI010000021">
    <property type="protein sequence ID" value="MBD1381740.1"/>
    <property type="molecule type" value="Genomic_DNA"/>
</dbReference>
<accession>A0A926RYH1</accession>
<dbReference type="Proteomes" id="UP000626844">
    <property type="component" value="Unassembled WGS sequence"/>
</dbReference>
<sequence length="110" mass="13198">MKRSEMEASLFCTYCNEETPHMIVYINDEITSIECEDCHHIVEIKVDIMKEFYKELYERISTKPSRITHEYKRGLISFLSKLPMRAASKPYRLMSDLNQSRKVIRQFKKK</sequence>
<evidence type="ECO:0000313" key="1">
    <source>
        <dbReference type="EMBL" id="MBD1381740.1"/>
    </source>
</evidence>
<comment type="caution">
    <text evidence="1">The sequence shown here is derived from an EMBL/GenBank/DDBJ whole genome shotgun (WGS) entry which is preliminary data.</text>
</comment>
<proteinExistence type="predicted"/>
<reference evidence="1" key="1">
    <citation type="submission" date="2020-09" db="EMBL/GenBank/DDBJ databases">
        <title>A novel bacterium of genus Bacillus, isolated from South China Sea.</title>
        <authorList>
            <person name="Huang H."/>
            <person name="Mo K."/>
            <person name="Hu Y."/>
        </authorList>
    </citation>
    <scope>NUCLEOTIDE SEQUENCE</scope>
    <source>
        <strain evidence="1">IB182487</strain>
    </source>
</reference>
<dbReference type="AlphaFoldDB" id="A0A926RYH1"/>